<evidence type="ECO:0000256" key="3">
    <source>
        <dbReference type="PROSITE-ProRule" id="PRU00221"/>
    </source>
</evidence>
<evidence type="ECO:0000259" key="4">
    <source>
        <dbReference type="Pfam" id="PF12894"/>
    </source>
</evidence>
<evidence type="ECO:0000256" key="1">
    <source>
        <dbReference type="ARBA" id="ARBA00022574"/>
    </source>
</evidence>
<dbReference type="SMART" id="SM00320">
    <property type="entry name" value="WD40"/>
    <property type="match status" value="4"/>
</dbReference>
<keyword evidence="2" id="KW-0677">Repeat</keyword>
<feature type="repeat" description="WD" evidence="3">
    <location>
        <begin position="278"/>
        <end position="319"/>
    </location>
</feature>
<dbReference type="PANTHER" id="PTHR44090:SF1">
    <property type="entry name" value="SUPERKILLER COMPLEX PROTEIN 8"/>
    <property type="match status" value="1"/>
</dbReference>
<gene>
    <name evidence="5" type="ORF">BABINDRAFT_162052</name>
</gene>
<evidence type="ECO:0000256" key="2">
    <source>
        <dbReference type="ARBA" id="ARBA00022737"/>
    </source>
</evidence>
<dbReference type="InterPro" id="IPR015943">
    <property type="entry name" value="WD40/YVTN_repeat-like_dom_sf"/>
</dbReference>
<feature type="domain" description="Anaphase-promoting complex subunit 4-like WD40" evidence="4">
    <location>
        <begin position="187"/>
        <end position="270"/>
    </location>
</feature>
<evidence type="ECO:0000313" key="5">
    <source>
        <dbReference type="EMBL" id="ODQ78967.1"/>
    </source>
</evidence>
<dbReference type="SUPFAM" id="SSF50978">
    <property type="entry name" value="WD40 repeat-like"/>
    <property type="match status" value="1"/>
</dbReference>
<dbReference type="GO" id="GO:0070481">
    <property type="term" value="P:nuclear-transcribed mRNA catabolic process, non-stop decay"/>
    <property type="evidence" value="ECO:0007669"/>
    <property type="project" value="EnsemblFungi"/>
</dbReference>
<dbReference type="InterPro" id="IPR051510">
    <property type="entry name" value="SKI8"/>
</dbReference>
<dbReference type="GO" id="GO:0055087">
    <property type="term" value="C:Ski complex"/>
    <property type="evidence" value="ECO:0007669"/>
    <property type="project" value="EnsemblFungi"/>
</dbReference>
<dbReference type="Pfam" id="PF00400">
    <property type="entry name" value="WD40"/>
    <property type="match status" value="1"/>
</dbReference>
<proteinExistence type="predicted"/>
<dbReference type="AlphaFoldDB" id="A0A1E3QPR9"/>
<dbReference type="PANTHER" id="PTHR44090">
    <property type="entry name" value="WD REPEAT-CONTAINING PROTEIN 61"/>
    <property type="match status" value="1"/>
</dbReference>
<accession>A0A1E3QPR9</accession>
<dbReference type="PROSITE" id="PS00678">
    <property type="entry name" value="WD_REPEATS_1"/>
    <property type="match status" value="1"/>
</dbReference>
<dbReference type="InterPro" id="IPR024977">
    <property type="entry name" value="Apc4-like_WD40_dom"/>
</dbReference>
<evidence type="ECO:0000313" key="6">
    <source>
        <dbReference type="Proteomes" id="UP000094336"/>
    </source>
</evidence>
<dbReference type="GO" id="GO:0000228">
    <property type="term" value="C:nuclear chromosome"/>
    <property type="evidence" value="ECO:0007669"/>
    <property type="project" value="EnsemblFungi"/>
</dbReference>
<organism evidence="5 6">
    <name type="scientific">Babjeviella inositovora NRRL Y-12698</name>
    <dbReference type="NCBI Taxonomy" id="984486"/>
    <lineage>
        <taxon>Eukaryota</taxon>
        <taxon>Fungi</taxon>
        <taxon>Dikarya</taxon>
        <taxon>Ascomycota</taxon>
        <taxon>Saccharomycotina</taxon>
        <taxon>Pichiomycetes</taxon>
        <taxon>Serinales incertae sedis</taxon>
        <taxon>Babjeviella</taxon>
    </lineage>
</organism>
<dbReference type="Gene3D" id="2.130.10.10">
    <property type="entry name" value="YVTN repeat-like/Quinoprotein amine dehydrogenase"/>
    <property type="match status" value="1"/>
</dbReference>
<dbReference type="Proteomes" id="UP000094336">
    <property type="component" value="Unassembled WGS sequence"/>
</dbReference>
<keyword evidence="6" id="KW-1185">Reference proteome</keyword>
<dbReference type="Pfam" id="PF12894">
    <property type="entry name" value="ANAPC4_WD40"/>
    <property type="match status" value="1"/>
</dbReference>
<keyword evidence="1 3" id="KW-0853">WD repeat</keyword>
<dbReference type="InterPro" id="IPR001680">
    <property type="entry name" value="WD40_rpt"/>
</dbReference>
<sequence length="384" mass="41037">MGKQFITTQAPGGAHKSDVLGIALTQKHTFSVSSDGYLKAWANNINETANPMENVQAYFVDALGLHHVAVYENIIQGETICLVAVVAFSGQCYFYKSTGGTFSPVDLLGKSGNFWAPYFFKDPHGKQDVFGLTCSNGATNLYHLVIETPEITHGSASAIVLSTVSLDQYGTILAGIPPSFPTCLAITSDLVAVGYQSGLVTMNSSDTLKPIYSFTAPSQASTVRSLKFQPSFEHESKVLAVARDATSAGTITLYDTKYGEIVGTLTQPTHSTSLTIAAVAHDGWIFEIDFNEDGSFLASGGFDAKVRVWNMESREREATLVLSPSDLDYTEAIEADESDRSAVSCVKFIGKGVRGGILGGDSNEGLVAGSFDKGIRWFREAGGV</sequence>
<dbReference type="GO" id="GO:0007131">
    <property type="term" value="P:reciprocal meiotic recombination"/>
    <property type="evidence" value="ECO:0007669"/>
    <property type="project" value="EnsemblFungi"/>
</dbReference>
<reference evidence="6" key="1">
    <citation type="submission" date="2016-05" db="EMBL/GenBank/DDBJ databases">
        <title>Comparative genomics of biotechnologically important yeasts.</title>
        <authorList>
            <consortium name="DOE Joint Genome Institute"/>
            <person name="Riley R."/>
            <person name="Haridas S."/>
            <person name="Wolfe K.H."/>
            <person name="Lopes M.R."/>
            <person name="Hittinger C.T."/>
            <person name="Goker M."/>
            <person name="Salamov A."/>
            <person name="Wisecaver J."/>
            <person name="Long T.M."/>
            <person name="Aerts A.L."/>
            <person name="Barry K."/>
            <person name="Choi C."/>
            <person name="Clum A."/>
            <person name="Coughlan A.Y."/>
            <person name="Deshpande S."/>
            <person name="Douglass A.P."/>
            <person name="Hanson S.J."/>
            <person name="Klenk H.-P."/>
            <person name="Labutti K."/>
            <person name="Lapidus A."/>
            <person name="Lindquist E."/>
            <person name="Lipzen A."/>
            <person name="Meier-Kolthoff J.P."/>
            <person name="Ohm R.A."/>
            <person name="Otillar R.P."/>
            <person name="Pangilinan J."/>
            <person name="Peng Y."/>
            <person name="Rokas A."/>
            <person name="Rosa C.A."/>
            <person name="Scheuner C."/>
            <person name="Sibirny A.A."/>
            <person name="Slot J.C."/>
            <person name="Stielow J.B."/>
            <person name="Sun H."/>
            <person name="Kurtzman C.P."/>
            <person name="Blackwell M."/>
            <person name="Grigoriev I.V."/>
            <person name="Jeffries T.W."/>
        </authorList>
    </citation>
    <scope>NUCLEOTIDE SEQUENCE [LARGE SCALE GENOMIC DNA]</scope>
    <source>
        <strain evidence="6">NRRL Y-12698</strain>
    </source>
</reference>
<dbReference type="EMBL" id="KV454433">
    <property type="protein sequence ID" value="ODQ78967.1"/>
    <property type="molecule type" value="Genomic_DNA"/>
</dbReference>
<protein>
    <recommendedName>
        <fullName evidence="4">Anaphase-promoting complex subunit 4-like WD40 domain-containing protein</fullName>
    </recommendedName>
</protein>
<dbReference type="GeneID" id="30147001"/>
<dbReference type="GO" id="GO:0065004">
    <property type="term" value="P:protein-DNA complex assembly"/>
    <property type="evidence" value="ECO:0007669"/>
    <property type="project" value="EnsemblFungi"/>
</dbReference>
<name>A0A1E3QPR9_9ASCO</name>
<dbReference type="InterPro" id="IPR019775">
    <property type="entry name" value="WD40_repeat_CS"/>
</dbReference>
<dbReference type="PROSITE" id="PS50082">
    <property type="entry name" value="WD_REPEATS_2"/>
    <property type="match status" value="1"/>
</dbReference>
<dbReference type="InterPro" id="IPR036322">
    <property type="entry name" value="WD40_repeat_dom_sf"/>
</dbReference>
<dbReference type="STRING" id="984486.A0A1E3QPR9"/>
<dbReference type="GO" id="GO:0070478">
    <property type="term" value="P:nuclear-transcribed mRNA catabolic process, 3'-5' exonucleolytic nonsense-mediated decay"/>
    <property type="evidence" value="ECO:0007669"/>
    <property type="project" value="EnsemblFungi"/>
</dbReference>
<dbReference type="PROSITE" id="PS50294">
    <property type="entry name" value="WD_REPEATS_REGION"/>
    <property type="match status" value="1"/>
</dbReference>
<dbReference type="RefSeq" id="XP_018984295.1">
    <property type="nucleotide sequence ID" value="XM_019129148.1"/>
</dbReference>
<dbReference type="OrthoDB" id="10251741at2759"/>